<evidence type="ECO:0000256" key="2">
    <source>
        <dbReference type="ARBA" id="ARBA00022490"/>
    </source>
</evidence>
<dbReference type="EMBL" id="KL234997">
    <property type="protein sequence ID" value="KFV08323.1"/>
    <property type="molecule type" value="Genomic_DNA"/>
</dbReference>
<keyword evidence="7" id="KW-0966">Cell projection</keyword>
<evidence type="ECO:0000256" key="4">
    <source>
        <dbReference type="ARBA" id="ARBA00022737"/>
    </source>
</evidence>
<evidence type="ECO:0000256" key="3">
    <source>
        <dbReference type="ARBA" id="ARBA00022574"/>
    </source>
</evidence>
<keyword evidence="6" id="KW-0206">Cytoskeleton</keyword>
<dbReference type="InterPro" id="IPR036322">
    <property type="entry name" value="WD40_repeat_dom_sf"/>
</dbReference>
<dbReference type="PANTHER" id="PTHR14885:SF3">
    <property type="entry name" value="CILIA- AND FLAGELLA-ASSOCIATED PROTEIN 44"/>
    <property type="match status" value="1"/>
</dbReference>
<keyword evidence="11" id="KW-1185">Reference proteome</keyword>
<keyword evidence="5 9" id="KW-0175">Coiled coil</keyword>
<keyword evidence="4" id="KW-0677">Repeat</keyword>
<evidence type="ECO:0000256" key="7">
    <source>
        <dbReference type="ARBA" id="ARBA00023273"/>
    </source>
</evidence>
<dbReference type="PANTHER" id="PTHR14885">
    <property type="entry name" value="CILIA- AND FLAGELLA-ASSOCIATED PROTEIN 43-RELATED"/>
    <property type="match status" value="1"/>
</dbReference>
<evidence type="ECO:0000256" key="8">
    <source>
        <dbReference type="PROSITE-ProRule" id="PRU00221"/>
    </source>
</evidence>
<dbReference type="PROSITE" id="PS50082">
    <property type="entry name" value="WD_REPEATS_2"/>
    <property type="match status" value="2"/>
</dbReference>
<protein>
    <submittedName>
        <fullName evidence="10">WD repeat-containing protein 52</fullName>
    </submittedName>
</protein>
<keyword evidence="3 8" id="KW-0853">WD repeat</keyword>
<feature type="non-terminal residue" evidence="10">
    <location>
        <position position="1"/>
    </location>
</feature>
<dbReference type="AlphaFoldDB" id="A0A093C1J8"/>
<feature type="repeat" description="WD" evidence="8">
    <location>
        <begin position="369"/>
        <end position="410"/>
    </location>
</feature>
<dbReference type="GO" id="GO:0005930">
    <property type="term" value="C:axoneme"/>
    <property type="evidence" value="ECO:0007669"/>
    <property type="project" value="UniProtKB-SubCell"/>
</dbReference>
<evidence type="ECO:0000256" key="1">
    <source>
        <dbReference type="ARBA" id="ARBA00004430"/>
    </source>
</evidence>
<evidence type="ECO:0000313" key="11">
    <source>
        <dbReference type="Proteomes" id="UP000053149"/>
    </source>
</evidence>
<dbReference type="GO" id="GO:0003341">
    <property type="term" value="P:cilium movement"/>
    <property type="evidence" value="ECO:0007669"/>
    <property type="project" value="UniProtKB-ARBA"/>
</dbReference>
<organism evidence="10 11">
    <name type="scientific">Pterocles gutturalis</name>
    <name type="common">yellow-throated sandgrouse</name>
    <dbReference type="NCBI Taxonomy" id="240206"/>
    <lineage>
        <taxon>Eukaryota</taxon>
        <taxon>Metazoa</taxon>
        <taxon>Chordata</taxon>
        <taxon>Craniata</taxon>
        <taxon>Vertebrata</taxon>
        <taxon>Euteleostomi</taxon>
        <taxon>Archelosauria</taxon>
        <taxon>Archosauria</taxon>
        <taxon>Dinosauria</taxon>
        <taxon>Saurischia</taxon>
        <taxon>Theropoda</taxon>
        <taxon>Coelurosauria</taxon>
        <taxon>Aves</taxon>
        <taxon>Neognathae</taxon>
        <taxon>Neoaves</taxon>
        <taxon>Columbimorphae</taxon>
        <taxon>Pterocliformes</taxon>
        <taxon>Pteroclidae</taxon>
        <taxon>Pterocles</taxon>
    </lineage>
</organism>
<evidence type="ECO:0000256" key="9">
    <source>
        <dbReference type="SAM" id="Coils"/>
    </source>
</evidence>
<dbReference type="InterPro" id="IPR001680">
    <property type="entry name" value="WD40_rpt"/>
</dbReference>
<evidence type="ECO:0000256" key="5">
    <source>
        <dbReference type="ARBA" id="ARBA00023054"/>
    </source>
</evidence>
<dbReference type="InterPro" id="IPR015943">
    <property type="entry name" value="WD40/YVTN_repeat-like_dom_sf"/>
</dbReference>
<name>A0A093C1J8_9AVES</name>
<feature type="repeat" description="WD" evidence="8">
    <location>
        <begin position="474"/>
        <end position="505"/>
    </location>
</feature>
<dbReference type="Gene3D" id="2.130.10.10">
    <property type="entry name" value="YVTN repeat-like/Quinoprotein amine dehydrogenase"/>
    <property type="match status" value="3"/>
</dbReference>
<sequence length="871" mass="98763">EEVEKKISETFFYNYEDICSQPFVTEGSGIPINLITLKHSFGYDCTRSVNLLLMDSQTLLYIAGNQVVLLDQKTKSQSYVRSSSGGGIGFIVAHPMKQYFAVGEKGKKPNLIIYDYPSLRPYRILQGGTEEAYVFGDFNRSGTLLASVGSSPDYMLTIWDWKQEKIVLRSKAFSQDVYKVTFSADNEEQLTTSGAGHISACKLCHIAKNLNLFTLYTFSCKYLYIAIDLMLSWKEATNVISGTEWGNLLLWEGGLIKVELCRTGRKHCHSGPVSQVVLEEGELVTVGKDGFIRLWNLERIDDADSVDDTGLLEVEPMNELQVGRNVSLSFMLKVHECGQPVWYAQDTNGAIWKLDLTFSNMTRDPECLYTFHSGRIEDMSVSPVTYLIATTALDRSVRIYDFISNSQLSEIKFKQGGTALMWAPRVVNPKGGLIAVGFEDGVVRIIEVYDPKGLPILAGQTKTHNAEINLKQAFKPHTTAVTALAYEQNGDVLATGSKDKTVFFFAVGDVYKPIGFICVPGPVQVLQWSPPSHVKSTLLILCENGFVLQVPAPLPEEQDTASTYQIKNLPTQYFHFYSIKSRIKLEEEIALREKKNQEKEKAKLEWIKKQQEMGKDIEEPEEKPEEEPLPPLYIPEEPSPILCGFYSAPGKFLLSLGGYDSGFLYHCEFSSNDQQDDPENRQDEPFEVIPIEDTDSNPIHQISFSTSRLLMFCGMQNGSVRVYPLQEKDLSVNTLKEYWSFNVHDNDYGQIQGICCSYDDRFLITCGGDGNIFTFNILSPEDVHKELKSKIPSPRSGLEKEKATEDIEDPNAYNIEEVKQKKEYERIMKEAEEKKRKKREELIALRHEFLFLLQKNQELPKHMQLHREVHL</sequence>
<dbReference type="FunFam" id="2.130.10.10:FF:000547">
    <property type="entry name" value="Cilia- and flagella-associated protein 44"/>
    <property type="match status" value="1"/>
</dbReference>
<proteinExistence type="predicted"/>
<accession>A0A093C1J8</accession>
<dbReference type="Pfam" id="PF00400">
    <property type="entry name" value="WD40"/>
    <property type="match status" value="3"/>
</dbReference>
<reference evidence="10 11" key="1">
    <citation type="submission" date="2014-04" db="EMBL/GenBank/DDBJ databases">
        <title>Genome evolution of avian class.</title>
        <authorList>
            <person name="Zhang G."/>
            <person name="Li C."/>
        </authorList>
    </citation>
    <scope>NUCLEOTIDE SEQUENCE [LARGE SCALE GENOMIC DNA]</scope>
    <source>
        <strain evidence="10">BGI_N339</strain>
    </source>
</reference>
<dbReference type="Proteomes" id="UP000053149">
    <property type="component" value="Unassembled WGS sequence"/>
</dbReference>
<dbReference type="InterPro" id="IPR019775">
    <property type="entry name" value="WD40_repeat_CS"/>
</dbReference>
<evidence type="ECO:0000256" key="6">
    <source>
        <dbReference type="ARBA" id="ARBA00023212"/>
    </source>
</evidence>
<keyword evidence="2" id="KW-0963">Cytoplasm</keyword>
<dbReference type="PROSITE" id="PS00678">
    <property type="entry name" value="WD_REPEATS_1"/>
    <property type="match status" value="1"/>
</dbReference>
<comment type="subcellular location">
    <subcellularLocation>
        <location evidence="1">Cytoplasm</location>
        <location evidence="1">Cytoskeleton</location>
        <location evidence="1">Cilium axoneme</location>
    </subcellularLocation>
</comment>
<evidence type="ECO:0000313" key="10">
    <source>
        <dbReference type="EMBL" id="KFV08323.1"/>
    </source>
</evidence>
<feature type="non-terminal residue" evidence="10">
    <location>
        <position position="871"/>
    </location>
</feature>
<gene>
    <name evidence="10" type="ORF">N339_12907</name>
</gene>
<dbReference type="SUPFAM" id="SSF50978">
    <property type="entry name" value="WD40 repeat-like"/>
    <property type="match status" value="2"/>
</dbReference>
<feature type="coiled-coil region" evidence="9">
    <location>
        <begin position="814"/>
        <end position="848"/>
    </location>
</feature>
<dbReference type="SMART" id="SM00320">
    <property type="entry name" value="WD40"/>
    <property type="match status" value="8"/>
</dbReference>